<evidence type="ECO:0000313" key="3">
    <source>
        <dbReference type="Proteomes" id="UP000283269"/>
    </source>
</evidence>
<protein>
    <submittedName>
        <fullName evidence="2">Uncharacterized protein</fullName>
    </submittedName>
</protein>
<comment type="caution">
    <text evidence="2">The sequence shown here is derived from an EMBL/GenBank/DDBJ whole genome shotgun (WGS) entry which is preliminary data.</text>
</comment>
<feature type="compositionally biased region" description="Acidic residues" evidence="1">
    <location>
        <begin position="98"/>
        <end position="107"/>
    </location>
</feature>
<proteinExistence type="predicted"/>
<feature type="compositionally biased region" description="Basic and acidic residues" evidence="1">
    <location>
        <begin position="35"/>
        <end position="50"/>
    </location>
</feature>
<feature type="region of interest" description="Disordered" evidence="1">
    <location>
        <begin position="1"/>
        <end position="107"/>
    </location>
</feature>
<keyword evidence="3" id="KW-1185">Reference proteome</keyword>
<feature type="compositionally biased region" description="Low complexity" evidence="1">
    <location>
        <begin position="52"/>
        <end position="62"/>
    </location>
</feature>
<reference evidence="2 3" key="1">
    <citation type="journal article" date="2018" name="Evol. Lett.">
        <title>Horizontal gene cluster transfer increased hallucinogenic mushroom diversity.</title>
        <authorList>
            <person name="Reynolds H.T."/>
            <person name="Vijayakumar V."/>
            <person name="Gluck-Thaler E."/>
            <person name="Korotkin H.B."/>
            <person name="Matheny P.B."/>
            <person name="Slot J.C."/>
        </authorList>
    </citation>
    <scope>NUCLEOTIDE SEQUENCE [LARGE SCALE GENOMIC DNA]</scope>
    <source>
        <strain evidence="2 3">2631</strain>
    </source>
</reference>
<gene>
    <name evidence="2" type="ORF">CVT25_002102</name>
</gene>
<dbReference type="InParanoid" id="A0A409X9F2"/>
<name>A0A409X9F2_PSICY</name>
<evidence type="ECO:0000256" key="1">
    <source>
        <dbReference type="SAM" id="MobiDB-lite"/>
    </source>
</evidence>
<dbReference type="AlphaFoldDB" id="A0A409X9F2"/>
<feature type="compositionally biased region" description="Polar residues" evidence="1">
    <location>
        <begin position="1"/>
        <end position="20"/>
    </location>
</feature>
<feature type="compositionally biased region" description="Basic and acidic residues" evidence="1">
    <location>
        <begin position="66"/>
        <end position="77"/>
    </location>
</feature>
<sequence length="107" mass="11347">MHSVSSVASATSEKTISSVWPSVGGRAARTNENNSSKEKMSPAKRIRSEVRAANADANAASNIFRKTPDREGERPDSKLTPSIVEPDSVGDSGIYLTEDVDGDLGAR</sequence>
<evidence type="ECO:0000313" key="2">
    <source>
        <dbReference type="EMBL" id="PPQ87351.1"/>
    </source>
</evidence>
<dbReference type="EMBL" id="NHYD01002305">
    <property type="protein sequence ID" value="PPQ87351.1"/>
    <property type="molecule type" value="Genomic_DNA"/>
</dbReference>
<accession>A0A409X9F2</accession>
<organism evidence="2 3">
    <name type="scientific">Psilocybe cyanescens</name>
    <dbReference type="NCBI Taxonomy" id="93625"/>
    <lineage>
        <taxon>Eukaryota</taxon>
        <taxon>Fungi</taxon>
        <taxon>Dikarya</taxon>
        <taxon>Basidiomycota</taxon>
        <taxon>Agaricomycotina</taxon>
        <taxon>Agaricomycetes</taxon>
        <taxon>Agaricomycetidae</taxon>
        <taxon>Agaricales</taxon>
        <taxon>Agaricineae</taxon>
        <taxon>Strophariaceae</taxon>
        <taxon>Psilocybe</taxon>
    </lineage>
</organism>
<dbReference type="Proteomes" id="UP000283269">
    <property type="component" value="Unassembled WGS sequence"/>
</dbReference>